<keyword evidence="2" id="KW-1185">Reference proteome</keyword>
<dbReference type="Proteomes" id="UP001500301">
    <property type="component" value="Unassembled WGS sequence"/>
</dbReference>
<proteinExistence type="predicted"/>
<evidence type="ECO:0000313" key="1">
    <source>
        <dbReference type="EMBL" id="GAA3539907.1"/>
    </source>
</evidence>
<dbReference type="EMBL" id="BAABBB010000015">
    <property type="protein sequence ID" value="GAA3539907.1"/>
    <property type="molecule type" value="Genomic_DNA"/>
</dbReference>
<accession>A0ABP6VSI4</accession>
<name>A0ABP6VSI4_9ACTN</name>
<gene>
    <name evidence="1" type="ORF">GCM10022263_29220</name>
</gene>
<evidence type="ECO:0000313" key="2">
    <source>
        <dbReference type="Proteomes" id="UP001500301"/>
    </source>
</evidence>
<sequence>MATRLVHEMTYDAPAIEVAAMLSDPVFRETVCRNQRATSYTVEIEGNVDAKAVRIEMEQPTDKVPAFAKKFIGATTTIVQTETWASPLTATITVGIPGKPGEINGTATLVETDGVTKETVELEIKVKIPLVAGKIEELLAKLLGSALRAEERTGKEWLAS</sequence>
<comment type="caution">
    <text evidence="1">The sequence shown here is derived from an EMBL/GenBank/DDBJ whole genome shotgun (WGS) entry which is preliminary data.</text>
</comment>
<reference evidence="2" key="1">
    <citation type="journal article" date="2019" name="Int. J. Syst. Evol. Microbiol.">
        <title>The Global Catalogue of Microorganisms (GCM) 10K type strain sequencing project: providing services to taxonomists for standard genome sequencing and annotation.</title>
        <authorList>
            <consortium name="The Broad Institute Genomics Platform"/>
            <consortium name="The Broad Institute Genome Sequencing Center for Infectious Disease"/>
            <person name="Wu L."/>
            <person name="Ma J."/>
        </authorList>
    </citation>
    <scope>NUCLEOTIDE SEQUENCE [LARGE SCALE GENOMIC DNA]</scope>
    <source>
        <strain evidence="2">JCM 17460</strain>
    </source>
</reference>
<protein>
    <submittedName>
        <fullName evidence="1">DUF2505 domain-containing protein</fullName>
    </submittedName>
</protein>
<dbReference type="InterPro" id="IPR019639">
    <property type="entry name" value="DUF2505"/>
</dbReference>
<organism evidence="1 2">
    <name type="scientific">Nocardioides daeguensis</name>
    <dbReference type="NCBI Taxonomy" id="908359"/>
    <lineage>
        <taxon>Bacteria</taxon>
        <taxon>Bacillati</taxon>
        <taxon>Actinomycetota</taxon>
        <taxon>Actinomycetes</taxon>
        <taxon>Propionibacteriales</taxon>
        <taxon>Nocardioidaceae</taxon>
        <taxon>Nocardioides</taxon>
    </lineage>
</organism>
<dbReference type="Pfam" id="PF10698">
    <property type="entry name" value="DUF2505"/>
    <property type="match status" value="1"/>
</dbReference>
<dbReference type="RefSeq" id="WP_218235248.1">
    <property type="nucleotide sequence ID" value="NZ_BAABBB010000015.1"/>
</dbReference>